<feature type="domain" description="Acyl-CoA thioesterase-like C-terminal" evidence="4">
    <location>
        <begin position="190"/>
        <end position="321"/>
    </location>
</feature>
<dbReference type="PANTHER" id="PTHR11066">
    <property type="entry name" value="ACYL-COA THIOESTERASE"/>
    <property type="match status" value="1"/>
</dbReference>
<dbReference type="InterPro" id="IPR003703">
    <property type="entry name" value="Acyl_CoA_thio"/>
</dbReference>
<dbReference type="GO" id="GO:0005782">
    <property type="term" value="C:peroxisomal matrix"/>
    <property type="evidence" value="ECO:0007669"/>
    <property type="project" value="UniProtKB-SubCell"/>
</dbReference>
<evidence type="ECO:0000259" key="4">
    <source>
        <dbReference type="Pfam" id="PF20789"/>
    </source>
</evidence>
<name>A0A9P0VXR5_9ASCO</name>
<dbReference type="CDD" id="cd03445">
    <property type="entry name" value="Thioesterase_II_repeat2"/>
    <property type="match status" value="1"/>
</dbReference>
<dbReference type="CDD" id="cd03444">
    <property type="entry name" value="Thioesterase_II_repeat1"/>
    <property type="match status" value="1"/>
</dbReference>
<dbReference type="InterPro" id="IPR049449">
    <property type="entry name" value="TesB_ACOT8-like_N"/>
</dbReference>
<reference evidence="5" key="1">
    <citation type="submission" date="2022-03" db="EMBL/GenBank/DDBJ databases">
        <authorList>
            <person name="Legras J.-L."/>
            <person name="Devillers H."/>
            <person name="Grondin C."/>
        </authorList>
    </citation>
    <scope>NUCLEOTIDE SEQUENCE</scope>
    <source>
        <strain evidence="5">CLIB 1423</strain>
    </source>
</reference>
<protein>
    <submittedName>
        <fullName evidence="5">Peroxisomal acyl-coenzyme A thioester hydrolase 1</fullName>
    </submittedName>
</protein>
<dbReference type="Proteomes" id="UP000837801">
    <property type="component" value="Unassembled WGS sequence"/>
</dbReference>
<dbReference type="InterPro" id="IPR029069">
    <property type="entry name" value="HotDog_dom_sf"/>
</dbReference>
<keyword evidence="2 5" id="KW-0378">Hydrolase</keyword>
<evidence type="ECO:0000256" key="2">
    <source>
        <dbReference type="ARBA" id="ARBA00022801"/>
    </source>
</evidence>
<accession>A0A9P0VXR5</accession>
<evidence type="ECO:0000313" key="6">
    <source>
        <dbReference type="Proteomes" id="UP000837801"/>
    </source>
</evidence>
<proteinExistence type="inferred from homology"/>
<dbReference type="Gene3D" id="2.40.160.210">
    <property type="entry name" value="Acyl-CoA thioesterase, double hotdog domain"/>
    <property type="match status" value="1"/>
</dbReference>
<evidence type="ECO:0000313" key="5">
    <source>
        <dbReference type="EMBL" id="CAH2352794.1"/>
    </source>
</evidence>
<organism evidence="5 6">
    <name type="scientific">[Candida] railenensis</name>
    <dbReference type="NCBI Taxonomy" id="45579"/>
    <lineage>
        <taxon>Eukaryota</taxon>
        <taxon>Fungi</taxon>
        <taxon>Dikarya</taxon>
        <taxon>Ascomycota</taxon>
        <taxon>Saccharomycotina</taxon>
        <taxon>Pichiomycetes</taxon>
        <taxon>Debaryomycetaceae</taxon>
        <taxon>Kurtzmaniella</taxon>
    </lineage>
</organism>
<dbReference type="GO" id="GO:0006637">
    <property type="term" value="P:acyl-CoA metabolic process"/>
    <property type="evidence" value="ECO:0007669"/>
    <property type="project" value="InterPro"/>
</dbReference>
<comment type="similarity">
    <text evidence="1">Belongs to the C/M/P thioester hydrolase family.</text>
</comment>
<dbReference type="GO" id="GO:0047617">
    <property type="term" value="F:fatty acyl-CoA hydrolase activity"/>
    <property type="evidence" value="ECO:0007669"/>
    <property type="project" value="InterPro"/>
</dbReference>
<dbReference type="InterPro" id="IPR042171">
    <property type="entry name" value="Acyl-CoA_hotdog"/>
</dbReference>
<feature type="domain" description="Acyl-CoA thioesterase-like N-terminal HotDog" evidence="3">
    <location>
        <begin position="42"/>
        <end position="115"/>
    </location>
</feature>
<dbReference type="Pfam" id="PF20789">
    <property type="entry name" value="4HBT_3C"/>
    <property type="match status" value="1"/>
</dbReference>
<evidence type="ECO:0000256" key="1">
    <source>
        <dbReference type="ARBA" id="ARBA00006538"/>
    </source>
</evidence>
<dbReference type="InterPro" id="IPR049450">
    <property type="entry name" value="ACOT8-like_C"/>
</dbReference>
<comment type="caution">
    <text evidence="5">The sequence shown here is derived from an EMBL/GenBank/DDBJ whole genome shotgun (WGS) entry which is preliminary data.</text>
</comment>
<dbReference type="OrthoDB" id="68328at2759"/>
<dbReference type="Pfam" id="PF13622">
    <property type="entry name" value="4HBT_3"/>
    <property type="match status" value="1"/>
</dbReference>
<dbReference type="PANTHER" id="PTHR11066:SF34">
    <property type="entry name" value="ACYL-COENZYME A THIOESTERASE 8"/>
    <property type="match status" value="1"/>
</dbReference>
<dbReference type="SUPFAM" id="SSF54637">
    <property type="entry name" value="Thioesterase/thiol ester dehydrase-isomerase"/>
    <property type="match status" value="2"/>
</dbReference>
<dbReference type="GO" id="GO:0009062">
    <property type="term" value="P:fatty acid catabolic process"/>
    <property type="evidence" value="ECO:0007669"/>
    <property type="project" value="TreeGrafter"/>
</dbReference>
<keyword evidence="6" id="KW-1185">Reference proteome</keyword>
<sequence>MSVRELTVNQSKLEQAFGVKKLAENHYEGVTPLNKPSLNSRGVYGGNLCGQALLVAMETVPEGFTPHSLHSYFVKAGDDTIPCQFSVEQVSNGKNFANRLIKVTQKGETKYIVMISLTAKNSLLEANKNYINNQMSGDGTASLPMDFQVPPPAPFSRHLHSELETRTDFDHTNTLQHKFSPNFHNPSLTQREEAKKAAAERDLSFWIRVDDKLSHLSSNANSKLKFAGFGVVSDSLYLTSLSRILHLPLKEKLTSGGKGEHFFSISLDHSIYFHDTEFDPTKWMFFNFRAPRFANNRVLLQGSYYNEDGKLFASIVQEGLVFFHSGSESKAKL</sequence>
<gene>
    <name evidence="5" type="ORF">CLIB1423_08S01222</name>
</gene>
<evidence type="ECO:0000259" key="3">
    <source>
        <dbReference type="Pfam" id="PF13622"/>
    </source>
</evidence>
<dbReference type="AlphaFoldDB" id="A0A9P0VXR5"/>
<dbReference type="EMBL" id="CAKXYY010000008">
    <property type="protein sequence ID" value="CAH2352794.1"/>
    <property type="molecule type" value="Genomic_DNA"/>
</dbReference>